<proteinExistence type="predicted"/>
<comment type="caution">
    <text evidence="1">The sequence shown here is derived from an EMBL/GenBank/DDBJ whole genome shotgun (WGS) entry which is preliminary data.</text>
</comment>
<sequence>MKRLSLFILSICCFNCSIDDSENDIKDLLRIQLGLVDYMTDYDGDTTWIYQYDNHKRLTKITYSDLENKNEIQFLFKYENNFLIEIERDYITFPEFSYKIKYNYEDDKIKRVTILKSDNIISTRNLNYNDIDKVISINRNDEKPYVRFIYDDQNKNVVEAIFLLVDSWTGEEYEQVHHFEYDDRKKPNFGLPFTPGFRPEVWGESTKWEVSLSENNMILDKHGKRSFQIEYLNDLIPKAITYIPQEYTTVDPIIQNIIYK</sequence>
<dbReference type="RefSeq" id="WP_311353205.1">
    <property type="nucleotide sequence ID" value="NZ_JAVRHR010000005.1"/>
</dbReference>
<evidence type="ECO:0008006" key="3">
    <source>
        <dbReference type="Google" id="ProtNLM"/>
    </source>
</evidence>
<dbReference type="Proteomes" id="UP001255246">
    <property type="component" value="Unassembled WGS sequence"/>
</dbReference>
<protein>
    <recommendedName>
        <fullName evidence="3">YD repeat-containing protein</fullName>
    </recommendedName>
</protein>
<gene>
    <name evidence="1" type="ORF">RM706_15610</name>
</gene>
<reference evidence="1 2" key="1">
    <citation type="submission" date="2023-09" db="EMBL/GenBank/DDBJ databases">
        <authorList>
            <person name="Rey-Velasco X."/>
        </authorList>
    </citation>
    <scope>NUCLEOTIDE SEQUENCE [LARGE SCALE GENOMIC DNA]</scope>
    <source>
        <strain evidence="1 2">F388</strain>
    </source>
</reference>
<accession>A0ABU3AE50</accession>
<evidence type="ECO:0000313" key="2">
    <source>
        <dbReference type="Proteomes" id="UP001255246"/>
    </source>
</evidence>
<keyword evidence="2" id="KW-1185">Reference proteome</keyword>
<evidence type="ECO:0000313" key="1">
    <source>
        <dbReference type="EMBL" id="MDT0608469.1"/>
    </source>
</evidence>
<dbReference type="EMBL" id="JAVRHR010000005">
    <property type="protein sequence ID" value="MDT0608469.1"/>
    <property type="molecule type" value="Genomic_DNA"/>
</dbReference>
<name>A0ABU3AE50_9FLAO</name>
<organism evidence="1 2">
    <name type="scientific">Croceitalea rosinachiae</name>
    <dbReference type="NCBI Taxonomy" id="3075596"/>
    <lineage>
        <taxon>Bacteria</taxon>
        <taxon>Pseudomonadati</taxon>
        <taxon>Bacteroidota</taxon>
        <taxon>Flavobacteriia</taxon>
        <taxon>Flavobacteriales</taxon>
        <taxon>Flavobacteriaceae</taxon>
        <taxon>Croceitalea</taxon>
    </lineage>
</organism>